<feature type="transmembrane region" description="Helical" evidence="1">
    <location>
        <begin position="146"/>
        <end position="163"/>
    </location>
</feature>
<dbReference type="Pfam" id="PF13347">
    <property type="entry name" value="MFS_2"/>
    <property type="match status" value="1"/>
</dbReference>
<feature type="transmembrane region" description="Helical" evidence="1">
    <location>
        <begin position="7"/>
        <end position="29"/>
    </location>
</feature>
<feature type="transmembrane region" description="Helical" evidence="1">
    <location>
        <begin position="175"/>
        <end position="198"/>
    </location>
</feature>
<reference evidence="2" key="1">
    <citation type="submission" date="2018-11" db="EMBL/GenBank/DDBJ databases">
        <authorList>
            <consortium name="Pathogen Informatics"/>
        </authorList>
    </citation>
    <scope>NUCLEOTIDE SEQUENCE [LARGE SCALE GENOMIC DNA]</scope>
</reference>
<dbReference type="Gene3D" id="1.20.1250.20">
    <property type="entry name" value="MFS general substrate transporter like domains"/>
    <property type="match status" value="1"/>
</dbReference>
<dbReference type="PANTHER" id="PTHR28658:SF1">
    <property type="entry name" value="MAJOR FACILITATOR SUPERFAMILY DOMAIN CONTAINING 13B"/>
    <property type="match status" value="1"/>
</dbReference>
<dbReference type="AlphaFoldDB" id="A0A3P8A9F3"/>
<keyword evidence="1" id="KW-0812">Transmembrane</keyword>
<dbReference type="InterPro" id="IPR036259">
    <property type="entry name" value="MFS_trans_sf"/>
</dbReference>
<dbReference type="OrthoDB" id="189226at2759"/>
<organism evidence="2">
    <name type="scientific">Heligmosomoides polygyrus</name>
    <name type="common">Parasitic roundworm</name>
    <dbReference type="NCBI Taxonomy" id="6339"/>
    <lineage>
        <taxon>Eukaryota</taxon>
        <taxon>Metazoa</taxon>
        <taxon>Ecdysozoa</taxon>
        <taxon>Nematoda</taxon>
        <taxon>Chromadorea</taxon>
        <taxon>Rhabditida</taxon>
        <taxon>Rhabditina</taxon>
        <taxon>Rhabditomorpha</taxon>
        <taxon>Strongyloidea</taxon>
        <taxon>Heligmosomidae</taxon>
        <taxon>Heligmosomoides</taxon>
    </lineage>
</organism>
<feature type="transmembrane region" description="Helical" evidence="1">
    <location>
        <begin position="337"/>
        <end position="360"/>
    </location>
</feature>
<feature type="transmembrane region" description="Helical" evidence="1">
    <location>
        <begin position="380"/>
        <end position="405"/>
    </location>
</feature>
<feature type="transmembrane region" description="Helical" evidence="1">
    <location>
        <begin position="284"/>
        <end position="302"/>
    </location>
</feature>
<accession>A0A3P8A9F3</accession>
<feature type="transmembrane region" description="Helical" evidence="1">
    <location>
        <begin position="109"/>
        <end position="134"/>
    </location>
</feature>
<feature type="transmembrane region" description="Helical" evidence="1">
    <location>
        <begin position="243"/>
        <end position="264"/>
    </location>
</feature>
<keyword evidence="1" id="KW-0472">Membrane</keyword>
<dbReference type="PANTHER" id="PTHR28658">
    <property type="entry name" value="TRANSMEMBRANE PROTEIN 180"/>
    <property type="match status" value="1"/>
</dbReference>
<sequence length="462" mass="51931">MSPDNPLIAIACGQFSLSLMQAMFMFYYVKIYMNVFHVPHVWFNIAQTLFMFWNAINDPLFGYLQDKPGSWMNSRTRVIRSFAPFLVVSFIFMWVPWLEGTALEGVHLTIFACCLPPFHNFFSAIGVAWGALFADSTKEPRLRVSAMKYSQISILLSVNIIAITEKLSHSLERFWAFQLITVFVAFIALFCFMVAGSLRPTLPHSVERGSLLSDVDDEQTPPKGKEVGSMWVAMQEICFERDFVAIIATNFIHIARSVAHMNFASTATELLIPQTILPKGSFQLSLFYGVLTLGPQILLILCERVVVGNGAYRVLMTSYAVSVISGLVFFFSTNPYLIMVFMLIDSITVHSAAPLFNIVISDFIDDDAKRHSRRSGLSSLVFSLNALFTKPAQSIAPVLVIYILSGYGYDEYIATKQPSDQLANGMRLVLLATPIILGGLQYYVFRSYSLRNKHVLKPEEDI</sequence>
<keyword evidence="1" id="KW-1133">Transmembrane helix</keyword>
<evidence type="ECO:0000313" key="2">
    <source>
        <dbReference type="EMBL" id="VDO61388.1"/>
    </source>
</evidence>
<dbReference type="EMBL" id="UZAH01025320">
    <property type="protein sequence ID" value="VDO61388.1"/>
    <property type="molecule type" value="Genomic_DNA"/>
</dbReference>
<proteinExistence type="predicted"/>
<evidence type="ECO:0008006" key="3">
    <source>
        <dbReference type="Google" id="ProtNLM"/>
    </source>
</evidence>
<evidence type="ECO:0000256" key="1">
    <source>
        <dbReference type="SAM" id="Phobius"/>
    </source>
</evidence>
<feature type="transmembrane region" description="Helical" evidence="1">
    <location>
        <begin position="425"/>
        <end position="445"/>
    </location>
</feature>
<feature type="transmembrane region" description="Helical" evidence="1">
    <location>
        <begin position="314"/>
        <end position="331"/>
    </location>
</feature>
<feature type="transmembrane region" description="Helical" evidence="1">
    <location>
        <begin position="78"/>
        <end position="97"/>
    </location>
</feature>
<dbReference type="InterPro" id="IPR040035">
    <property type="entry name" value="TMEM180"/>
</dbReference>
<protein>
    <recommendedName>
        <fullName evidence="3">MFS domain-containing protein</fullName>
    </recommendedName>
</protein>
<name>A0A3P8A9F3_HELPZ</name>
<feature type="transmembrane region" description="Helical" evidence="1">
    <location>
        <begin position="41"/>
        <end position="57"/>
    </location>
</feature>
<gene>
    <name evidence="2" type="ORF">HPBE_LOCUS4477</name>
</gene>
<dbReference type="SUPFAM" id="SSF103473">
    <property type="entry name" value="MFS general substrate transporter"/>
    <property type="match status" value="1"/>
</dbReference>